<dbReference type="AlphaFoldDB" id="A0AAV7WU42"/>
<protein>
    <submittedName>
        <fullName evidence="1">Uncharacterized protein</fullName>
    </submittedName>
</protein>
<accession>A0AAV7WU42</accession>
<reference evidence="1" key="1">
    <citation type="journal article" date="2022" name="bioRxiv">
        <title>Sequencing and chromosome-scale assembly of the giantPleurodeles waltlgenome.</title>
        <authorList>
            <person name="Brown T."/>
            <person name="Elewa A."/>
            <person name="Iarovenko S."/>
            <person name="Subramanian E."/>
            <person name="Araus A.J."/>
            <person name="Petzold A."/>
            <person name="Susuki M."/>
            <person name="Suzuki K.-i.T."/>
            <person name="Hayashi T."/>
            <person name="Toyoda A."/>
            <person name="Oliveira C."/>
            <person name="Osipova E."/>
            <person name="Leigh N.D."/>
            <person name="Simon A."/>
            <person name="Yun M.H."/>
        </authorList>
    </citation>
    <scope>NUCLEOTIDE SEQUENCE</scope>
    <source>
        <strain evidence="1">20211129_DDA</strain>
        <tissue evidence="1">Liver</tissue>
    </source>
</reference>
<name>A0AAV7WU42_PLEWA</name>
<proteinExistence type="predicted"/>
<sequence length="96" mass="10019">MDAEVCMTFLYCRVSVRCGTAELGGAENRERPRMTLSPASQEKMCGLADLGRTATLGGRGSGATLRAWIAPGNDAIPARAAGKCGFPAGGERGDWN</sequence>
<organism evidence="1 2">
    <name type="scientific">Pleurodeles waltl</name>
    <name type="common">Iberian ribbed newt</name>
    <dbReference type="NCBI Taxonomy" id="8319"/>
    <lineage>
        <taxon>Eukaryota</taxon>
        <taxon>Metazoa</taxon>
        <taxon>Chordata</taxon>
        <taxon>Craniata</taxon>
        <taxon>Vertebrata</taxon>
        <taxon>Euteleostomi</taxon>
        <taxon>Amphibia</taxon>
        <taxon>Batrachia</taxon>
        <taxon>Caudata</taxon>
        <taxon>Salamandroidea</taxon>
        <taxon>Salamandridae</taxon>
        <taxon>Pleurodelinae</taxon>
        <taxon>Pleurodeles</taxon>
    </lineage>
</organism>
<comment type="caution">
    <text evidence="1">The sequence shown here is derived from an EMBL/GenBank/DDBJ whole genome shotgun (WGS) entry which is preliminary data.</text>
</comment>
<dbReference type="Proteomes" id="UP001066276">
    <property type="component" value="Chromosome 1_1"/>
</dbReference>
<evidence type="ECO:0000313" key="1">
    <source>
        <dbReference type="EMBL" id="KAJ1216226.1"/>
    </source>
</evidence>
<gene>
    <name evidence="1" type="ORF">NDU88_003832</name>
</gene>
<keyword evidence="2" id="KW-1185">Reference proteome</keyword>
<dbReference type="EMBL" id="JANPWB010000001">
    <property type="protein sequence ID" value="KAJ1216226.1"/>
    <property type="molecule type" value="Genomic_DNA"/>
</dbReference>
<evidence type="ECO:0000313" key="2">
    <source>
        <dbReference type="Proteomes" id="UP001066276"/>
    </source>
</evidence>